<keyword evidence="1" id="KW-0812">Transmembrane</keyword>
<evidence type="ECO:0000313" key="2">
    <source>
        <dbReference type="EMBL" id="ESO91037.1"/>
    </source>
</evidence>
<dbReference type="CTD" id="20249294"/>
<accession>V4A2W3</accession>
<dbReference type="RefSeq" id="XP_009058307.1">
    <property type="nucleotide sequence ID" value="XM_009060059.1"/>
</dbReference>
<dbReference type="Proteomes" id="UP000030746">
    <property type="component" value="Unassembled WGS sequence"/>
</dbReference>
<dbReference type="AlphaFoldDB" id="V4A2W3"/>
<dbReference type="EMBL" id="KB202284">
    <property type="protein sequence ID" value="ESO91037.1"/>
    <property type="molecule type" value="Genomic_DNA"/>
</dbReference>
<protein>
    <submittedName>
        <fullName evidence="2">Uncharacterized protein</fullName>
    </submittedName>
</protein>
<reference evidence="2 3" key="1">
    <citation type="journal article" date="2013" name="Nature">
        <title>Insights into bilaterian evolution from three spiralian genomes.</title>
        <authorList>
            <person name="Simakov O."/>
            <person name="Marletaz F."/>
            <person name="Cho S.J."/>
            <person name="Edsinger-Gonzales E."/>
            <person name="Havlak P."/>
            <person name="Hellsten U."/>
            <person name="Kuo D.H."/>
            <person name="Larsson T."/>
            <person name="Lv J."/>
            <person name="Arendt D."/>
            <person name="Savage R."/>
            <person name="Osoegawa K."/>
            <person name="de Jong P."/>
            <person name="Grimwood J."/>
            <person name="Chapman J.A."/>
            <person name="Shapiro H."/>
            <person name="Aerts A."/>
            <person name="Otillar R.P."/>
            <person name="Terry A.Y."/>
            <person name="Boore J.L."/>
            <person name="Grigoriev I.V."/>
            <person name="Lindberg D.R."/>
            <person name="Seaver E.C."/>
            <person name="Weisblat D.A."/>
            <person name="Putnam N.H."/>
            <person name="Rokhsar D.S."/>
        </authorList>
    </citation>
    <scope>NUCLEOTIDE SEQUENCE [LARGE SCALE GENOMIC DNA]</scope>
</reference>
<name>V4A2W3_LOTGI</name>
<dbReference type="KEGG" id="lgi:LOTGIDRAFT_233525"/>
<keyword evidence="1" id="KW-1133">Transmembrane helix</keyword>
<evidence type="ECO:0000256" key="1">
    <source>
        <dbReference type="SAM" id="Phobius"/>
    </source>
</evidence>
<dbReference type="GeneID" id="20249294"/>
<keyword evidence="3" id="KW-1185">Reference proteome</keyword>
<feature type="transmembrane region" description="Helical" evidence="1">
    <location>
        <begin position="111"/>
        <end position="133"/>
    </location>
</feature>
<sequence length="134" mass="14942">MELLRHSISIPNVQRLQCQGDTCSTLDANTTECQSGNKALSTVDYPYKLDINGLRELFADEPINNETINIACKVAEISEECVRDDTDVQACLNTGNYDKHVELRNILRPTACGASVIIYTTSLLYVSLIVSFFY</sequence>
<gene>
    <name evidence="2" type="ORF">LOTGIDRAFT_233525</name>
</gene>
<proteinExistence type="predicted"/>
<dbReference type="HOGENOM" id="CLU_1898610_0_0_1"/>
<evidence type="ECO:0000313" key="3">
    <source>
        <dbReference type="Proteomes" id="UP000030746"/>
    </source>
</evidence>
<keyword evidence="1" id="KW-0472">Membrane</keyword>
<organism evidence="2 3">
    <name type="scientific">Lottia gigantea</name>
    <name type="common">Giant owl limpet</name>
    <dbReference type="NCBI Taxonomy" id="225164"/>
    <lineage>
        <taxon>Eukaryota</taxon>
        <taxon>Metazoa</taxon>
        <taxon>Spiralia</taxon>
        <taxon>Lophotrochozoa</taxon>
        <taxon>Mollusca</taxon>
        <taxon>Gastropoda</taxon>
        <taxon>Patellogastropoda</taxon>
        <taxon>Lottioidea</taxon>
        <taxon>Lottiidae</taxon>
        <taxon>Lottia</taxon>
    </lineage>
</organism>